<sequence>MSRERYIDRVLKAQRELLFGLIRIHVLVHAAHEPIFGLAMMEELGHHGYRIGPGTLYPLLHGLERNGLLKSSLKTVEGRRRRLYKITSAGRKALEKATVKVDELHHELHEEHPRKISPGSDGPAAS</sequence>
<dbReference type="SUPFAM" id="SSF46785">
    <property type="entry name" value="Winged helix' DNA-binding domain"/>
    <property type="match status" value="1"/>
</dbReference>
<comment type="caution">
    <text evidence="3">The sequence shown here is derived from an EMBL/GenBank/DDBJ whole genome shotgun (WGS) entry which is preliminary data.</text>
</comment>
<feature type="region of interest" description="Disordered" evidence="1">
    <location>
        <begin position="106"/>
        <end position="126"/>
    </location>
</feature>
<dbReference type="PANTHER" id="PTHR33169:SF14">
    <property type="entry name" value="TRANSCRIPTIONAL REGULATOR RV3488"/>
    <property type="match status" value="1"/>
</dbReference>
<accession>A0A4V2PUS4</accession>
<dbReference type="PANTHER" id="PTHR33169">
    <property type="entry name" value="PADR-FAMILY TRANSCRIPTIONAL REGULATOR"/>
    <property type="match status" value="1"/>
</dbReference>
<dbReference type="InterPro" id="IPR052509">
    <property type="entry name" value="Metal_resp_DNA-bind_regulator"/>
</dbReference>
<evidence type="ECO:0000313" key="3">
    <source>
        <dbReference type="EMBL" id="TCK71581.1"/>
    </source>
</evidence>
<protein>
    <submittedName>
        <fullName evidence="3">PadR family transcriptional regulator</fullName>
    </submittedName>
</protein>
<dbReference type="AlphaFoldDB" id="A0A4V2PUS4"/>
<keyword evidence="4" id="KW-1185">Reference proteome</keyword>
<feature type="domain" description="Transcription regulator PadR N-terminal" evidence="2">
    <location>
        <begin position="26"/>
        <end position="96"/>
    </location>
</feature>
<dbReference type="InterPro" id="IPR036390">
    <property type="entry name" value="WH_DNA-bd_sf"/>
</dbReference>
<proteinExistence type="predicted"/>
<evidence type="ECO:0000256" key="1">
    <source>
        <dbReference type="SAM" id="MobiDB-lite"/>
    </source>
</evidence>
<name>A0A4V2PUS4_9BACT</name>
<dbReference type="Gene3D" id="1.10.10.10">
    <property type="entry name" value="Winged helix-like DNA-binding domain superfamily/Winged helix DNA-binding domain"/>
    <property type="match status" value="1"/>
</dbReference>
<dbReference type="InterPro" id="IPR005149">
    <property type="entry name" value="Tscrpt_reg_PadR_N"/>
</dbReference>
<dbReference type="EMBL" id="SMGK01000005">
    <property type="protein sequence ID" value="TCK71581.1"/>
    <property type="molecule type" value="Genomic_DNA"/>
</dbReference>
<dbReference type="InterPro" id="IPR036388">
    <property type="entry name" value="WH-like_DNA-bd_sf"/>
</dbReference>
<evidence type="ECO:0000313" key="4">
    <source>
        <dbReference type="Proteomes" id="UP000295210"/>
    </source>
</evidence>
<organism evidence="3 4">
    <name type="scientific">Acidipila rosea</name>
    <dbReference type="NCBI Taxonomy" id="768535"/>
    <lineage>
        <taxon>Bacteria</taxon>
        <taxon>Pseudomonadati</taxon>
        <taxon>Acidobacteriota</taxon>
        <taxon>Terriglobia</taxon>
        <taxon>Terriglobales</taxon>
        <taxon>Acidobacteriaceae</taxon>
        <taxon>Acidipila</taxon>
    </lineage>
</organism>
<gene>
    <name evidence="3" type="ORF">C7378_2861</name>
</gene>
<dbReference type="Pfam" id="PF03551">
    <property type="entry name" value="PadR"/>
    <property type="match status" value="1"/>
</dbReference>
<evidence type="ECO:0000259" key="2">
    <source>
        <dbReference type="Pfam" id="PF03551"/>
    </source>
</evidence>
<dbReference type="Proteomes" id="UP000295210">
    <property type="component" value="Unassembled WGS sequence"/>
</dbReference>
<reference evidence="3 4" key="1">
    <citation type="submission" date="2019-03" db="EMBL/GenBank/DDBJ databases">
        <title>Genomic Encyclopedia of Type Strains, Phase IV (KMG-IV): sequencing the most valuable type-strain genomes for metagenomic binning, comparative biology and taxonomic classification.</title>
        <authorList>
            <person name="Goeker M."/>
        </authorList>
    </citation>
    <scope>NUCLEOTIDE SEQUENCE [LARGE SCALE GENOMIC DNA]</scope>
    <source>
        <strain evidence="3 4">DSM 103428</strain>
    </source>
</reference>